<dbReference type="InterPro" id="IPR029016">
    <property type="entry name" value="GAF-like_dom_sf"/>
</dbReference>
<evidence type="ECO:0000313" key="20">
    <source>
        <dbReference type="EMBL" id="QDG52994.1"/>
    </source>
</evidence>
<dbReference type="InterPro" id="IPR003594">
    <property type="entry name" value="HATPase_dom"/>
</dbReference>
<feature type="domain" description="CheR-type methyltransferase" evidence="19">
    <location>
        <begin position="202"/>
        <end position="473"/>
    </location>
</feature>
<dbReference type="InterPro" id="IPR022641">
    <property type="entry name" value="CheR_N"/>
</dbReference>
<dbReference type="SMART" id="SM00387">
    <property type="entry name" value="HATPase_c"/>
    <property type="match status" value="1"/>
</dbReference>
<keyword evidence="7" id="KW-0547">Nucleotide-binding</keyword>
<dbReference type="SUPFAM" id="SSF55874">
    <property type="entry name" value="ATPase domain of HSP90 chaperone/DNA topoisomerase II/histidine kinase"/>
    <property type="match status" value="1"/>
</dbReference>
<dbReference type="InterPro" id="IPR003661">
    <property type="entry name" value="HisK_dim/P_dom"/>
</dbReference>
<dbReference type="GO" id="GO:0005886">
    <property type="term" value="C:plasma membrane"/>
    <property type="evidence" value="ECO:0007669"/>
    <property type="project" value="UniProtKB-SubCell"/>
</dbReference>
<protein>
    <recommendedName>
        <fullName evidence="3">histidine kinase</fullName>
        <ecNumber evidence="3">2.7.13.3</ecNumber>
    </recommendedName>
</protein>
<keyword evidence="11" id="KW-0472">Membrane</keyword>
<dbReference type="GO" id="GO:0000155">
    <property type="term" value="F:phosphorelay sensor kinase activity"/>
    <property type="evidence" value="ECO:0007669"/>
    <property type="project" value="InterPro"/>
</dbReference>
<keyword evidence="5 13" id="KW-0597">Phosphoprotein</keyword>
<reference evidence="20 21" key="1">
    <citation type="submission" date="2019-06" db="EMBL/GenBank/DDBJ databases">
        <title>Persicimonas caeni gen. nov., sp. nov., a predatory bacterium isolated from solar saltern.</title>
        <authorList>
            <person name="Wang S."/>
        </authorList>
    </citation>
    <scope>NUCLEOTIDE SEQUENCE [LARGE SCALE GENOMIC DNA]</scope>
    <source>
        <strain evidence="20 21">YN101</strain>
    </source>
</reference>
<dbReference type="GO" id="GO:0005737">
    <property type="term" value="C:cytoplasm"/>
    <property type="evidence" value="ECO:0007669"/>
    <property type="project" value="InterPro"/>
</dbReference>
<dbReference type="CDD" id="cd00082">
    <property type="entry name" value="HisKA"/>
    <property type="match status" value="1"/>
</dbReference>
<evidence type="ECO:0000256" key="1">
    <source>
        <dbReference type="ARBA" id="ARBA00000085"/>
    </source>
</evidence>
<dbReference type="InterPro" id="IPR050903">
    <property type="entry name" value="Bact_Chemotaxis_MeTrfase"/>
</dbReference>
<dbReference type="GO" id="GO:0006935">
    <property type="term" value="P:chemotaxis"/>
    <property type="evidence" value="ECO:0007669"/>
    <property type="project" value="UniProtKB-UniRule"/>
</dbReference>
<keyword evidence="12" id="KW-0145">Chemotaxis</keyword>
<dbReference type="Pfam" id="PF02518">
    <property type="entry name" value="HATPase_c"/>
    <property type="match status" value="1"/>
</dbReference>
<dbReference type="PANTHER" id="PTHR24422:SF27">
    <property type="entry name" value="PROTEIN-GLUTAMATE O-METHYLTRANSFERASE"/>
    <property type="match status" value="1"/>
</dbReference>
<dbReference type="CDD" id="cd17580">
    <property type="entry name" value="REC_2_DhkD-like"/>
    <property type="match status" value="1"/>
</dbReference>
<keyword evidence="14" id="KW-0175">Coiled coil</keyword>
<dbReference type="Pfam" id="PF13596">
    <property type="entry name" value="PAS_10"/>
    <property type="match status" value="1"/>
</dbReference>
<dbReference type="PROSITE" id="PS50123">
    <property type="entry name" value="CHER"/>
    <property type="match status" value="1"/>
</dbReference>
<dbReference type="Pfam" id="PF00072">
    <property type="entry name" value="Response_reg"/>
    <property type="match status" value="1"/>
</dbReference>
<dbReference type="InterPro" id="IPR000014">
    <property type="entry name" value="PAS"/>
</dbReference>
<dbReference type="InterPro" id="IPR035909">
    <property type="entry name" value="CheB_C"/>
</dbReference>
<dbReference type="InterPro" id="IPR029063">
    <property type="entry name" value="SAM-dependent_MTases_sf"/>
</dbReference>
<dbReference type="Proteomes" id="UP000315995">
    <property type="component" value="Chromosome"/>
</dbReference>
<evidence type="ECO:0000256" key="10">
    <source>
        <dbReference type="ARBA" id="ARBA00023012"/>
    </source>
</evidence>
<evidence type="ECO:0000256" key="14">
    <source>
        <dbReference type="SAM" id="Coils"/>
    </source>
</evidence>
<comment type="catalytic activity">
    <reaction evidence="1">
        <text>ATP + protein L-histidine = ADP + protein N-phospho-L-histidine.</text>
        <dbReference type="EC" id="2.7.13.3"/>
    </reaction>
</comment>
<dbReference type="PRINTS" id="PR00996">
    <property type="entry name" value="CHERMTFRASE"/>
</dbReference>
<dbReference type="SMART" id="SM00086">
    <property type="entry name" value="PAC"/>
    <property type="match status" value="1"/>
</dbReference>
<dbReference type="SUPFAM" id="SSF47757">
    <property type="entry name" value="Chemotaxis receptor methyltransferase CheR, N-terminal domain"/>
    <property type="match status" value="1"/>
</dbReference>
<dbReference type="Pfam" id="PF08447">
    <property type="entry name" value="PAS_3"/>
    <property type="match status" value="1"/>
</dbReference>
<keyword evidence="21" id="KW-1185">Reference proteome</keyword>
<dbReference type="SMART" id="SM00091">
    <property type="entry name" value="PAS"/>
    <property type="match status" value="3"/>
</dbReference>
<dbReference type="SUPFAM" id="SSF52172">
    <property type="entry name" value="CheY-like"/>
    <property type="match status" value="1"/>
</dbReference>
<dbReference type="InterPro" id="IPR000780">
    <property type="entry name" value="CheR_MeTrfase"/>
</dbReference>
<keyword evidence="4" id="KW-1003">Cell membrane</keyword>
<evidence type="ECO:0000313" key="21">
    <source>
        <dbReference type="Proteomes" id="UP000315995"/>
    </source>
</evidence>
<dbReference type="PROSITE" id="PS50109">
    <property type="entry name" value="HIS_KIN"/>
    <property type="match status" value="1"/>
</dbReference>
<dbReference type="InterPro" id="IPR036890">
    <property type="entry name" value="HATPase_C_sf"/>
</dbReference>
<dbReference type="InterPro" id="IPR035965">
    <property type="entry name" value="PAS-like_dom_sf"/>
</dbReference>
<dbReference type="GO" id="GO:0000156">
    <property type="term" value="F:phosphorelay response regulator activity"/>
    <property type="evidence" value="ECO:0007669"/>
    <property type="project" value="InterPro"/>
</dbReference>
<dbReference type="InterPro" id="IPR022642">
    <property type="entry name" value="CheR_C"/>
</dbReference>
<evidence type="ECO:0000259" key="18">
    <source>
        <dbReference type="PROSITE" id="PS50122"/>
    </source>
</evidence>
<evidence type="ECO:0000256" key="13">
    <source>
        <dbReference type="PROSITE-ProRule" id="PRU00169"/>
    </source>
</evidence>
<feature type="active site" evidence="12">
    <location>
        <position position="136"/>
    </location>
</feature>
<keyword evidence="12" id="KW-0378">Hydrolase</keyword>
<dbReference type="InterPro" id="IPR003018">
    <property type="entry name" value="GAF"/>
</dbReference>
<organism evidence="20 21">
    <name type="scientific">Persicimonas caeni</name>
    <dbReference type="NCBI Taxonomy" id="2292766"/>
    <lineage>
        <taxon>Bacteria</taxon>
        <taxon>Deltaproteobacteria</taxon>
        <taxon>Bradymonadales</taxon>
        <taxon>Bradymonadaceae</taxon>
        <taxon>Persicimonas</taxon>
    </lineage>
</organism>
<evidence type="ECO:0000256" key="4">
    <source>
        <dbReference type="ARBA" id="ARBA00022475"/>
    </source>
</evidence>
<dbReference type="Gene3D" id="1.10.287.130">
    <property type="match status" value="1"/>
</dbReference>
<dbReference type="PANTHER" id="PTHR24422">
    <property type="entry name" value="CHEMOTAXIS PROTEIN METHYLTRANSFERASE"/>
    <property type="match status" value="1"/>
</dbReference>
<dbReference type="SUPFAM" id="SSF53335">
    <property type="entry name" value="S-adenosyl-L-methionine-dependent methyltransferases"/>
    <property type="match status" value="1"/>
</dbReference>
<dbReference type="PROSITE" id="PS50113">
    <property type="entry name" value="PAC"/>
    <property type="match status" value="2"/>
</dbReference>
<dbReference type="Pfam" id="PF03705">
    <property type="entry name" value="CheR_N"/>
    <property type="match status" value="1"/>
</dbReference>
<proteinExistence type="predicted"/>
<evidence type="ECO:0000259" key="15">
    <source>
        <dbReference type="PROSITE" id="PS50109"/>
    </source>
</evidence>
<dbReference type="SUPFAM" id="SSF52738">
    <property type="entry name" value="Methylesterase CheB, C-terminal domain"/>
    <property type="match status" value="1"/>
</dbReference>
<dbReference type="GO" id="GO:0008757">
    <property type="term" value="F:S-adenosylmethionine-dependent methyltransferase activity"/>
    <property type="evidence" value="ECO:0007669"/>
    <property type="project" value="InterPro"/>
</dbReference>
<dbReference type="Gene3D" id="3.30.450.20">
    <property type="entry name" value="PAS domain"/>
    <property type="match status" value="2"/>
</dbReference>
<keyword evidence="6" id="KW-0808">Transferase</keyword>
<dbReference type="Gene3D" id="3.40.50.180">
    <property type="entry name" value="Methylesterase CheB, C-terminal domain"/>
    <property type="match status" value="1"/>
</dbReference>
<keyword evidence="9" id="KW-0067">ATP-binding</keyword>
<gene>
    <name evidence="20" type="ORF">FIV42_20260</name>
</gene>
<comment type="subcellular location">
    <subcellularLocation>
        <location evidence="2">Cell membrane</location>
    </subcellularLocation>
</comment>
<evidence type="ECO:0000259" key="16">
    <source>
        <dbReference type="PROSITE" id="PS50110"/>
    </source>
</evidence>
<accession>A0A4Y6PXD3</accession>
<evidence type="ECO:0000256" key="3">
    <source>
        <dbReference type="ARBA" id="ARBA00012438"/>
    </source>
</evidence>
<feature type="domain" description="CheB-type methylesterase" evidence="18">
    <location>
        <begin position="9"/>
        <end position="187"/>
    </location>
</feature>
<dbReference type="Pfam" id="PF01339">
    <property type="entry name" value="CheB_methylest"/>
    <property type="match status" value="1"/>
</dbReference>
<dbReference type="SMART" id="SM00138">
    <property type="entry name" value="MeTrc"/>
    <property type="match status" value="1"/>
</dbReference>
<dbReference type="EC" id="2.7.13.3" evidence="3"/>
<feature type="active site" evidence="12">
    <location>
        <position position="45"/>
    </location>
</feature>
<evidence type="ECO:0000256" key="11">
    <source>
        <dbReference type="ARBA" id="ARBA00023136"/>
    </source>
</evidence>
<evidence type="ECO:0000256" key="12">
    <source>
        <dbReference type="PROSITE-ProRule" id="PRU00050"/>
    </source>
</evidence>
<dbReference type="InterPro" id="IPR005467">
    <property type="entry name" value="His_kinase_dom"/>
</dbReference>
<dbReference type="SUPFAM" id="SSF47384">
    <property type="entry name" value="Homodimeric domain of signal transducing histidine kinase"/>
    <property type="match status" value="1"/>
</dbReference>
<feature type="domain" description="PAC" evidence="17">
    <location>
        <begin position="796"/>
        <end position="849"/>
    </location>
</feature>
<dbReference type="PROSITE" id="PS50122">
    <property type="entry name" value="CHEB"/>
    <property type="match status" value="1"/>
</dbReference>
<dbReference type="SMART" id="SM00448">
    <property type="entry name" value="REC"/>
    <property type="match status" value="1"/>
</dbReference>
<dbReference type="InterPro" id="IPR011006">
    <property type="entry name" value="CheY-like_superfamily"/>
</dbReference>
<evidence type="ECO:0000256" key="2">
    <source>
        <dbReference type="ARBA" id="ARBA00004236"/>
    </source>
</evidence>
<evidence type="ECO:0000256" key="7">
    <source>
        <dbReference type="ARBA" id="ARBA00022741"/>
    </source>
</evidence>
<dbReference type="InterPro" id="IPR001789">
    <property type="entry name" value="Sig_transdc_resp-reg_receiver"/>
</dbReference>
<feature type="modified residue" description="4-aspartylphosphate" evidence="13">
    <location>
        <position position="1438"/>
    </location>
</feature>
<sequence>MSDYANDEPLAVVGLGASSGGITALNNFFDVMAPDTGLAFVVILHLNPDFETHVHELLDAHTDMPVVQAESGMPVEADHVYVIAPDTQMSVDDGQLVLQRPRQRGPNKAIDIFFRSLAKQWAPRAAGVVLSGAGADGTLGLQAIQQAGGLTLVQTPNTSGYDSMPRSAMRAGVVDEALPVEQIATRLETFAHYLGERIVGPNTDEDETFAPDYLGHVCEVLGKRVNHDFSQYKRPMLSRRIGRRMMLTGTRTPAQYLELLQDGDAESQALLKDLLISVTAFFRDPAAFDELQDKLDELLDDATNDTLRIWVPGCATGEEAYSIAILAAERIEQMRRRVEVQLFATDIDEKALQKARAGYYDAAQLELQVSRARLERFFVRRGDRYRVRETVRDMCIFSSHDLVSDPPFSRLDLLSCRNVLIYMEPELQQKLLALFHYALRPGGYLFLGPAESIRGRDNLFRVVDSSSKIFRARELPKDIPPSFPVFDQLAKRRHHSPYAKARAELSPHELGRVFQQRLLDRFGPASALVDDNGRVLYFSGHLGRFLEHRSGPVEDHIVELARPELRLHLRTTLHKARSQREEVLTSNVRIAMGDQIEHYDLVVSPLQATPNSEHLWMVVFRPVSTDKPLIDQVHEGLANIDQNEVIDQLEAELEATRDHLESTIAQLETANEELKSSNEELLSMNEELQSSNEEMQTSKVELQSVNQELETVNDTLETKVAELDTANADLMNLFESTRVPTVFLDRELRIKQFTPAAKEIFRLIKADVGRPLADITLRVSGVDLLDEVQNVLETLTPTEVRVESNAEGPQRTYLLRIHPYRTLDDVIDGAVLTFVDVTELEETSRRLRIRETQQACVAKLGVEALSSPHFSQFIQEAVQAVCETLSSDAGGIFRLQDDTQLKLEAGCGWPQDDADAVSLPVEHNSLASYTLRMEGAVLCDDLHAENRFQPSKVVEARRMASSLSCVIHNTDGTYGVLAVYSKEAGAFRDDDANFLVSVANVITSALGRKERLEELHASEERLRAMADTVPVLMWLSEPERAYSWFNKRWLEFTGRDLSQEIDGGWTAGLHPDEREEVIGMHQQTFAERRPLKADFRLRRADGEYRWVSLRAQPWYSPDGSYMGSIGACIDVTDRREFEQALQRADELKDEFLAMLGHELRNPLAAITTAVDLLDMLAVDNDELGKIHDILDRQSEHMKRLLDGLLDVTRIERGKMRLQHEIFDLNDLITHVVDDWRSRIEHAQINLKLHIDEAPLWTSGDRTRLMQVVNNLLSNAVKFTEAPGRICVESRTERDMAVLQFRDTGAGIAPEAFEAIFEPFRQAEQTIDRSEGGLGMGLPLAKGLVEAHGGTITVESDGPGEGSTFTVRLPLSEPPVAASAHPRSASESQRIMVVEDNEDAGALIETVLEHRGHHVLLCRSGAEALDKAAEFQPQVVLCDIGLPGGIDGFEVARRLRSNPSFDNTMLVAMTGYGRHRTQDESLEAGFDAHLVKPVDLKTIEQVLSPGSAVPTDVT</sequence>
<dbReference type="EMBL" id="CP041186">
    <property type="protein sequence ID" value="QDG52994.1"/>
    <property type="molecule type" value="Genomic_DNA"/>
</dbReference>
<dbReference type="Gene3D" id="3.40.50.150">
    <property type="entry name" value="Vaccinia Virus protein VP39"/>
    <property type="match status" value="1"/>
</dbReference>
<dbReference type="CDD" id="cd16434">
    <property type="entry name" value="CheB-CheR_fusion"/>
    <property type="match status" value="1"/>
</dbReference>
<dbReference type="GO" id="GO:0005524">
    <property type="term" value="F:ATP binding"/>
    <property type="evidence" value="ECO:0007669"/>
    <property type="project" value="UniProtKB-KW"/>
</dbReference>
<dbReference type="RefSeq" id="WP_141199455.1">
    <property type="nucleotide sequence ID" value="NZ_CP041186.1"/>
</dbReference>
<feature type="coiled-coil region" evidence="14">
    <location>
        <begin position="639"/>
        <end position="733"/>
    </location>
</feature>
<evidence type="ECO:0000256" key="5">
    <source>
        <dbReference type="ARBA" id="ARBA00022553"/>
    </source>
</evidence>
<evidence type="ECO:0000259" key="19">
    <source>
        <dbReference type="PROSITE" id="PS50123"/>
    </source>
</evidence>
<dbReference type="FunFam" id="3.30.450.20:FF:000099">
    <property type="entry name" value="Sensory box sensor histidine kinase"/>
    <property type="match status" value="1"/>
</dbReference>
<dbReference type="Pfam" id="PF13185">
    <property type="entry name" value="GAF_2"/>
    <property type="match status" value="1"/>
</dbReference>
<dbReference type="PROSITE" id="PS50110">
    <property type="entry name" value="RESPONSE_REGULATORY"/>
    <property type="match status" value="1"/>
</dbReference>
<dbReference type="InterPro" id="IPR000700">
    <property type="entry name" value="PAS-assoc_C"/>
</dbReference>
<accession>A0A5B8YDD9</accession>
<evidence type="ECO:0000256" key="9">
    <source>
        <dbReference type="ARBA" id="ARBA00022840"/>
    </source>
</evidence>
<feature type="domain" description="Histidine kinase" evidence="15">
    <location>
        <begin position="1154"/>
        <end position="1372"/>
    </location>
</feature>
<dbReference type="InterPro" id="IPR000673">
    <property type="entry name" value="Sig_transdc_resp-reg_Me-estase"/>
</dbReference>
<dbReference type="CDD" id="cd00130">
    <property type="entry name" value="PAS"/>
    <property type="match status" value="1"/>
</dbReference>
<dbReference type="Gene3D" id="3.30.450.40">
    <property type="match status" value="1"/>
</dbReference>
<evidence type="ECO:0000256" key="6">
    <source>
        <dbReference type="ARBA" id="ARBA00022679"/>
    </source>
</evidence>
<dbReference type="SUPFAM" id="SSF55785">
    <property type="entry name" value="PYP-like sensor domain (PAS domain)"/>
    <property type="match status" value="2"/>
</dbReference>
<dbReference type="OrthoDB" id="9786165at2"/>
<dbReference type="Gene3D" id="3.30.565.10">
    <property type="entry name" value="Histidine kinase-like ATPase, C-terminal domain"/>
    <property type="match status" value="1"/>
</dbReference>
<dbReference type="Gene3D" id="3.40.50.2300">
    <property type="match status" value="1"/>
</dbReference>
<dbReference type="FunFam" id="3.30.565.10:FF:000023">
    <property type="entry name" value="PAS domain-containing sensor histidine kinase"/>
    <property type="match status" value="1"/>
</dbReference>
<evidence type="ECO:0000256" key="8">
    <source>
        <dbReference type="ARBA" id="ARBA00022777"/>
    </source>
</evidence>
<dbReference type="SMART" id="SM00065">
    <property type="entry name" value="GAF"/>
    <property type="match status" value="1"/>
</dbReference>
<feature type="domain" description="Response regulatory" evidence="16">
    <location>
        <begin position="1389"/>
        <end position="1506"/>
    </location>
</feature>
<evidence type="ECO:0000259" key="17">
    <source>
        <dbReference type="PROSITE" id="PS50113"/>
    </source>
</evidence>
<dbReference type="GO" id="GO:0008984">
    <property type="term" value="F:protein-glutamate methylesterase activity"/>
    <property type="evidence" value="ECO:0007669"/>
    <property type="project" value="InterPro"/>
</dbReference>
<dbReference type="InterPro" id="IPR013655">
    <property type="entry name" value="PAS_fold_3"/>
</dbReference>
<dbReference type="Pfam" id="PF01739">
    <property type="entry name" value="CheR"/>
    <property type="match status" value="1"/>
</dbReference>
<dbReference type="NCBIfam" id="TIGR00229">
    <property type="entry name" value="sensory_box"/>
    <property type="match status" value="1"/>
</dbReference>
<feature type="domain" description="PAC" evidence="17">
    <location>
        <begin position="1091"/>
        <end position="1143"/>
    </location>
</feature>
<dbReference type="Pfam" id="PF00512">
    <property type="entry name" value="HisKA"/>
    <property type="match status" value="1"/>
</dbReference>
<dbReference type="InterPro" id="IPR001610">
    <property type="entry name" value="PAC"/>
</dbReference>
<feature type="active site" evidence="12">
    <location>
        <position position="18"/>
    </location>
</feature>
<dbReference type="CDD" id="cd02440">
    <property type="entry name" value="AdoMet_MTases"/>
    <property type="match status" value="1"/>
</dbReference>
<keyword evidence="10" id="KW-0902">Two-component regulatory system</keyword>
<dbReference type="InterPro" id="IPR036097">
    <property type="entry name" value="HisK_dim/P_sf"/>
</dbReference>
<dbReference type="SUPFAM" id="SSF55781">
    <property type="entry name" value="GAF domain-like"/>
    <property type="match status" value="1"/>
</dbReference>
<keyword evidence="8" id="KW-0418">Kinase</keyword>
<dbReference type="SMART" id="SM00388">
    <property type="entry name" value="HisKA"/>
    <property type="match status" value="1"/>
</dbReference>
<name>A0A4Y6PXD3_PERCE</name>